<dbReference type="OMA" id="IDCASFQ"/>
<accession>A0A151TXN9</accession>
<keyword evidence="2" id="KW-1185">Reference proteome</keyword>
<reference evidence="1 2" key="1">
    <citation type="journal article" date="2012" name="Nat. Biotechnol.">
        <title>Draft genome sequence of pigeonpea (Cajanus cajan), an orphan legume crop of resource-poor farmers.</title>
        <authorList>
            <person name="Varshney R.K."/>
            <person name="Chen W."/>
            <person name="Li Y."/>
            <person name="Bharti A.K."/>
            <person name="Saxena R.K."/>
            <person name="Schlueter J.A."/>
            <person name="Donoghue M.T."/>
            <person name="Azam S."/>
            <person name="Fan G."/>
            <person name="Whaley A.M."/>
            <person name="Farmer A.D."/>
            <person name="Sheridan J."/>
            <person name="Iwata A."/>
            <person name="Tuteja R."/>
            <person name="Penmetsa R.V."/>
            <person name="Wu W."/>
            <person name="Upadhyaya H.D."/>
            <person name="Yang S.P."/>
            <person name="Shah T."/>
            <person name="Saxena K.B."/>
            <person name="Michael T."/>
            <person name="McCombie W.R."/>
            <person name="Yang B."/>
            <person name="Zhang G."/>
            <person name="Yang H."/>
            <person name="Wang J."/>
            <person name="Spillane C."/>
            <person name="Cook D.R."/>
            <person name="May G.D."/>
            <person name="Xu X."/>
            <person name="Jackson S.A."/>
        </authorList>
    </citation>
    <scope>NUCLEOTIDE SEQUENCE [LARGE SCALE GENOMIC DNA]</scope>
    <source>
        <strain evidence="2">cv. Asha</strain>
    </source>
</reference>
<proteinExistence type="predicted"/>
<evidence type="ECO:0000313" key="2">
    <source>
        <dbReference type="Proteomes" id="UP000075243"/>
    </source>
</evidence>
<dbReference type="AlphaFoldDB" id="A0A151TXN9"/>
<protein>
    <submittedName>
        <fullName evidence="1">Ethylene-responsive transcription factor 1B</fullName>
    </submittedName>
</protein>
<name>A0A151TXN9_CAJCA</name>
<dbReference type="STRING" id="3821.A0A151TXN9"/>
<dbReference type="Gramene" id="C.cajan_10801.t">
    <property type="protein sequence ID" value="C.cajan_10801.t.cds1"/>
    <property type="gene ID" value="C.cajan_10801"/>
</dbReference>
<evidence type="ECO:0000313" key="1">
    <source>
        <dbReference type="EMBL" id="KYP71839.1"/>
    </source>
</evidence>
<gene>
    <name evidence="1" type="ORF">KK1_011113</name>
</gene>
<dbReference type="Proteomes" id="UP000075243">
    <property type="component" value="Chromosome 3"/>
</dbReference>
<organism evidence="1 2">
    <name type="scientific">Cajanus cajan</name>
    <name type="common">Pigeon pea</name>
    <name type="synonym">Cajanus indicus</name>
    <dbReference type="NCBI Taxonomy" id="3821"/>
    <lineage>
        <taxon>Eukaryota</taxon>
        <taxon>Viridiplantae</taxon>
        <taxon>Streptophyta</taxon>
        <taxon>Embryophyta</taxon>
        <taxon>Tracheophyta</taxon>
        <taxon>Spermatophyta</taxon>
        <taxon>Magnoliopsida</taxon>
        <taxon>eudicotyledons</taxon>
        <taxon>Gunneridae</taxon>
        <taxon>Pentapetalae</taxon>
        <taxon>rosids</taxon>
        <taxon>fabids</taxon>
        <taxon>Fabales</taxon>
        <taxon>Fabaceae</taxon>
        <taxon>Papilionoideae</taxon>
        <taxon>50 kb inversion clade</taxon>
        <taxon>NPAAA clade</taxon>
        <taxon>indigoferoid/millettioid clade</taxon>
        <taxon>Phaseoleae</taxon>
        <taxon>Cajanus</taxon>
    </lineage>
</organism>
<dbReference type="EMBL" id="CM003605">
    <property type="protein sequence ID" value="KYP71839.1"/>
    <property type="molecule type" value="Genomic_DNA"/>
</dbReference>
<sequence>MRGSMAVLNFSAETVRQSLRNIDCASFQQGSSPVLELKKRHAINRKTLKNKNLKHLNNLIVLEDLGTDYLEQLLTLSSQDMDMDMNAS</sequence>